<keyword evidence="1" id="KW-1133">Transmembrane helix</keyword>
<gene>
    <name evidence="2" type="ORF">OFUS_LOCUS14674</name>
</gene>
<comment type="caution">
    <text evidence="2">The sequence shown here is derived from an EMBL/GenBank/DDBJ whole genome shotgun (WGS) entry which is preliminary data.</text>
</comment>
<accession>A0A8S4P853</accession>
<feature type="transmembrane region" description="Helical" evidence="1">
    <location>
        <begin position="20"/>
        <end position="41"/>
    </location>
</feature>
<name>A0A8S4P853_OWEFU</name>
<protein>
    <submittedName>
        <fullName evidence="2">Uncharacterized protein</fullName>
    </submittedName>
</protein>
<keyword evidence="3" id="KW-1185">Reference proteome</keyword>
<sequence length="108" mass="12486">GSLLELKNITEQFELFEEYIVLMFNIRMVPVVYLLIILVVVQGVLPASVQDPFTDHLYKRGLQKRDAKHCQCTGLYSCIIDRVHCFCVYNARECRDIKRFGRGGLYPG</sequence>
<proteinExistence type="predicted"/>
<keyword evidence="1" id="KW-0812">Transmembrane</keyword>
<reference evidence="2" key="1">
    <citation type="submission" date="2022-03" db="EMBL/GenBank/DDBJ databases">
        <authorList>
            <person name="Martin C."/>
        </authorList>
    </citation>
    <scope>NUCLEOTIDE SEQUENCE</scope>
</reference>
<dbReference type="AlphaFoldDB" id="A0A8S4P853"/>
<evidence type="ECO:0000313" key="3">
    <source>
        <dbReference type="Proteomes" id="UP000749559"/>
    </source>
</evidence>
<dbReference type="EMBL" id="CAIIXF020000007">
    <property type="protein sequence ID" value="CAH1789288.1"/>
    <property type="molecule type" value="Genomic_DNA"/>
</dbReference>
<evidence type="ECO:0000256" key="1">
    <source>
        <dbReference type="SAM" id="Phobius"/>
    </source>
</evidence>
<dbReference type="Proteomes" id="UP000749559">
    <property type="component" value="Unassembled WGS sequence"/>
</dbReference>
<evidence type="ECO:0000313" key="2">
    <source>
        <dbReference type="EMBL" id="CAH1789288.1"/>
    </source>
</evidence>
<organism evidence="2 3">
    <name type="scientific">Owenia fusiformis</name>
    <name type="common">Polychaete worm</name>
    <dbReference type="NCBI Taxonomy" id="6347"/>
    <lineage>
        <taxon>Eukaryota</taxon>
        <taxon>Metazoa</taxon>
        <taxon>Spiralia</taxon>
        <taxon>Lophotrochozoa</taxon>
        <taxon>Annelida</taxon>
        <taxon>Polychaeta</taxon>
        <taxon>Sedentaria</taxon>
        <taxon>Canalipalpata</taxon>
        <taxon>Sabellida</taxon>
        <taxon>Oweniida</taxon>
        <taxon>Oweniidae</taxon>
        <taxon>Owenia</taxon>
    </lineage>
</organism>
<feature type="non-terminal residue" evidence="2">
    <location>
        <position position="108"/>
    </location>
</feature>
<keyword evidence="1" id="KW-0472">Membrane</keyword>